<dbReference type="PANTHER" id="PTHR44936">
    <property type="entry name" value="SENSOR PROTEIN CREC"/>
    <property type="match status" value="1"/>
</dbReference>
<keyword evidence="14 16" id="KW-0472">Membrane</keyword>
<dbReference type="InterPro" id="IPR050980">
    <property type="entry name" value="2C_sensor_his_kinase"/>
</dbReference>
<dbReference type="InterPro" id="IPR003660">
    <property type="entry name" value="HAMP_dom"/>
</dbReference>
<keyword evidence="10" id="KW-0418">Kinase</keyword>
<keyword evidence="20" id="KW-1185">Reference proteome</keyword>
<dbReference type="SUPFAM" id="SSF47384">
    <property type="entry name" value="Homodimeric domain of signal transducing histidine kinase"/>
    <property type="match status" value="1"/>
</dbReference>
<name>A0ABW0NA47_9BURK</name>
<evidence type="ECO:0000313" key="20">
    <source>
        <dbReference type="Proteomes" id="UP001596037"/>
    </source>
</evidence>
<evidence type="ECO:0000256" key="6">
    <source>
        <dbReference type="ARBA" id="ARBA00022553"/>
    </source>
</evidence>
<dbReference type="InterPro" id="IPR036890">
    <property type="entry name" value="HATPase_C_sf"/>
</dbReference>
<comment type="subcellular location">
    <subcellularLocation>
        <location evidence="2">Cell inner membrane</location>
        <topology evidence="2">Multi-pass membrane protein</topology>
    </subcellularLocation>
</comment>
<dbReference type="RefSeq" id="WP_376850625.1">
    <property type="nucleotide sequence ID" value="NZ_JBHSMF010000006.1"/>
</dbReference>
<reference evidence="20" key="1">
    <citation type="journal article" date="2019" name="Int. J. Syst. Evol. Microbiol.">
        <title>The Global Catalogue of Microorganisms (GCM) 10K type strain sequencing project: providing services to taxonomists for standard genome sequencing and annotation.</title>
        <authorList>
            <consortium name="The Broad Institute Genomics Platform"/>
            <consortium name="The Broad Institute Genome Sequencing Center for Infectious Disease"/>
            <person name="Wu L."/>
            <person name="Ma J."/>
        </authorList>
    </citation>
    <scope>NUCLEOTIDE SEQUENCE [LARGE SCALE GENOMIC DNA]</scope>
    <source>
        <strain evidence="20">CCUG 57401</strain>
    </source>
</reference>
<evidence type="ECO:0000259" key="17">
    <source>
        <dbReference type="PROSITE" id="PS50109"/>
    </source>
</evidence>
<keyword evidence="12 16" id="KW-1133">Transmembrane helix</keyword>
<dbReference type="EC" id="2.7.13.3" evidence="3"/>
<dbReference type="InterPro" id="IPR005467">
    <property type="entry name" value="His_kinase_dom"/>
</dbReference>
<keyword evidence="13" id="KW-0902">Two-component regulatory system</keyword>
<evidence type="ECO:0000256" key="11">
    <source>
        <dbReference type="ARBA" id="ARBA00022840"/>
    </source>
</evidence>
<sequence length="460" mass="50382">MRPRVGLSLFWRTFFLLSLLLIGSIVAWLQTFRALEFEPRAVQTAQQIASLVNLSRAALIHSDSIQRVSLIKALVDQEDVRISPREPNDHFVSFDSGGLDTKIVDELVSRLGPGTVVAASVNGISGLWVGFGIDADRYWIRLDKARFTSVGSRTWLIWLITAAGLSLAGAALIARLINRPLKQLSFAASRVRDGDFDASRLDEKAVTSEIREVNIGFNRMAQQLAKIEQDRAVMLAGISHDLRTPLARLRLETEMSVADQDARDHMAADIDQLDAIIDKFLDYARPDHAELKPVLLNDVIEACLYAVQDQGDMRINLDIAKGLYVLADEVELARVISNLLENARRYGKTPETGIAVVDINAKSRNEWVLLKVRDHGMGVAPEALPNLIKPFFRGDAARTAATGAGLGLAIVDKTVQRMGGIFALANTTSGGLAAHIKLQKPKASNNGTEAEPNRASESVH</sequence>
<evidence type="ECO:0000256" key="16">
    <source>
        <dbReference type="SAM" id="Phobius"/>
    </source>
</evidence>
<evidence type="ECO:0000256" key="1">
    <source>
        <dbReference type="ARBA" id="ARBA00000085"/>
    </source>
</evidence>
<dbReference type="PROSITE" id="PS50109">
    <property type="entry name" value="HIS_KIN"/>
    <property type="match status" value="1"/>
</dbReference>
<feature type="transmembrane region" description="Helical" evidence="16">
    <location>
        <begin position="155"/>
        <end position="177"/>
    </location>
</feature>
<dbReference type="Proteomes" id="UP001596037">
    <property type="component" value="Unassembled WGS sequence"/>
</dbReference>
<evidence type="ECO:0000256" key="9">
    <source>
        <dbReference type="ARBA" id="ARBA00022741"/>
    </source>
</evidence>
<dbReference type="Pfam" id="PF02518">
    <property type="entry name" value="HATPase_c"/>
    <property type="match status" value="1"/>
</dbReference>
<dbReference type="SUPFAM" id="SSF55874">
    <property type="entry name" value="ATPase domain of HSP90 chaperone/DNA topoisomerase II/histidine kinase"/>
    <property type="match status" value="1"/>
</dbReference>
<comment type="catalytic activity">
    <reaction evidence="1">
        <text>ATP + protein L-histidine = ADP + protein N-phospho-L-histidine.</text>
        <dbReference type="EC" id="2.7.13.3"/>
    </reaction>
</comment>
<dbReference type="CDD" id="cd06225">
    <property type="entry name" value="HAMP"/>
    <property type="match status" value="1"/>
</dbReference>
<keyword evidence="4" id="KW-1003">Cell membrane</keyword>
<organism evidence="19 20">
    <name type="scientific">Caenimonas terrae</name>
    <dbReference type="NCBI Taxonomy" id="696074"/>
    <lineage>
        <taxon>Bacteria</taxon>
        <taxon>Pseudomonadati</taxon>
        <taxon>Pseudomonadota</taxon>
        <taxon>Betaproteobacteria</taxon>
        <taxon>Burkholderiales</taxon>
        <taxon>Comamonadaceae</taxon>
        <taxon>Caenimonas</taxon>
    </lineage>
</organism>
<dbReference type="PROSITE" id="PS50885">
    <property type="entry name" value="HAMP"/>
    <property type="match status" value="1"/>
</dbReference>
<evidence type="ECO:0000256" key="8">
    <source>
        <dbReference type="ARBA" id="ARBA00022692"/>
    </source>
</evidence>
<evidence type="ECO:0000256" key="14">
    <source>
        <dbReference type="ARBA" id="ARBA00023136"/>
    </source>
</evidence>
<evidence type="ECO:0000259" key="18">
    <source>
        <dbReference type="PROSITE" id="PS50885"/>
    </source>
</evidence>
<dbReference type="InterPro" id="IPR032408">
    <property type="entry name" value="RisS_PPD"/>
</dbReference>
<dbReference type="Pfam" id="PF00512">
    <property type="entry name" value="HisKA"/>
    <property type="match status" value="1"/>
</dbReference>
<evidence type="ECO:0000256" key="7">
    <source>
        <dbReference type="ARBA" id="ARBA00022679"/>
    </source>
</evidence>
<dbReference type="InterPro" id="IPR003661">
    <property type="entry name" value="HisK_dim/P_dom"/>
</dbReference>
<evidence type="ECO:0000256" key="2">
    <source>
        <dbReference type="ARBA" id="ARBA00004429"/>
    </source>
</evidence>
<dbReference type="CDD" id="cd00082">
    <property type="entry name" value="HisKA"/>
    <property type="match status" value="1"/>
</dbReference>
<proteinExistence type="predicted"/>
<evidence type="ECO:0000256" key="3">
    <source>
        <dbReference type="ARBA" id="ARBA00012438"/>
    </source>
</evidence>
<gene>
    <name evidence="19" type="ORF">ACFPOE_08405</name>
</gene>
<dbReference type="InterPro" id="IPR036097">
    <property type="entry name" value="HisK_dim/P_sf"/>
</dbReference>
<dbReference type="InterPro" id="IPR003594">
    <property type="entry name" value="HATPase_dom"/>
</dbReference>
<evidence type="ECO:0000256" key="5">
    <source>
        <dbReference type="ARBA" id="ARBA00022519"/>
    </source>
</evidence>
<dbReference type="Gene3D" id="1.10.287.130">
    <property type="match status" value="1"/>
</dbReference>
<dbReference type="GO" id="GO:0005524">
    <property type="term" value="F:ATP binding"/>
    <property type="evidence" value="ECO:0007669"/>
    <property type="project" value="UniProtKB-KW"/>
</dbReference>
<keyword evidence="8 16" id="KW-0812">Transmembrane</keyword>
<dbReference type="PRINTS" id="PR00344">
    <property type="entry name" value="BCTRLSENSOR"/>
</dbReference>
<accession>A0ABW0NA47</accession>
<dbReference type="EMBL" id="JBHSMF010000006">
    <property type="protein sequence ID" value="MFC5497551.1"/>
    <property type="molecule type" value="Genomic_DNA"/>
</dbReference>
<evidence type="ECO:0000256" key="13">
    <source>
        <dbReference type="ARBA" id="ARBA00023012"/>
    </source>
</evidence>
<evidence type="ECO:0000256" key="4">
    <source>
        <dbReference type="ARBA" id="ARBA00022475"/>
    </source>
</evidence>
<keyword evidence="5" id="KW-0997">Cell inner membrane</keyword>
<dbReference type="SMART" id="SM00304">
    <property type="entry name" value="HAMP"/>
    <property type="match status" value="1"/>
</dbReference>
<evidence type="ECO:0000313" key="19">
    <source>
        <dbReference type="EMBL" id="MFC5497551.1"/>
    </source>
</evidence>
<evidence type="ECO:0000256" key="10">
    <source>
        <dbReference type="ARBA" id="ARBA00022777"/>
    </source>
</evidence>
<feature type="domain" description="HAMP" evidence="18">
    <location>
        <begin position="175"/>
        <end position="229"/>
    </location>
</feature>
<feature type="region of interest" description="Disordered" evidence="15">
    <location>
        <begin position="440"/>
        <end position="460"/>
    </location>
</feature>
<comment type="caution">
    <text evidence="19">The sequence shown here is derived from an EMBL/GenBank/DDBJ whole genome shotgun (WGS) entry which is preliminary data.</text>
</comment>
<feature type="domain" description="Histidine kinase" evidence="17">
    <location>
        <begin position="237"/>
        <end position="442"/>
    </location>
</feature>
<dbReference type="Gene3D" id="3.30.565.10">
    <property type="entry name" value="Histidine kinase-like ATPase, C-terminal domain"/>
    <property type="match status" value="1"/>
</dbReference>
<evidence type="ECO:0000256" key="12">
    <source>
        <dbReference type="ARBA" id="ARBA00022989"/>
    </source>
</evidence>
<dbReference type="Gene3D" id="3.30.450.300">
    <property type="entry name" value="Sensor histidine kinase RisS, periplasmic domain"/>
    <property type="match status" value="1"/>
</dbReference>
<dbReference type="InterPro" id="IPR038421">
    <property type="entry name" value="RisS_PPD_sf"/>
</dbReference>
<protein>
    <recommendedName>
        <fullName evidence="3">histidine kinase</fullName>
        <ecNumber evidence="3">2.7.13.3</ecNumber>
    </recommendedName>
</protein>
<feature type="compositionally biased region" description="Basic and acidic residues" evidence="15">
    <location>
        <begin position="451"/>
        <end position="460"/>
    </location>
</feature>
<evidence type="ECO:0000256" key="15">
    <source>
        <dbReference type="SAM" id="MobiDB-lite"/>
    </source>
</evidence>
<dbReference type="PANTHER" id="PTHR44936:SF5">
    <property type="entry name" value="SENSOR HISTIDINE KINASE ENVZ"/>
    <property type="match status" value="1"/>
</dbReference>
<dbReference type="Pfam" id="PF00672">
    <property type="entry name" value="HAMP"/>
    <property type="match status" value="1"/>
</dbReference>
<keyword evidence="6" id="KW-0597">Phosphoprotein</keyword>
<dbReference type="SMART" id="SM00387">
    <property type="entry name" value="HATPase_c"/>
    <property type="match status" value="1"/>
</dbReference>
<dbReference type="InterPro" id="IPR004358">
    <property type="entry name" value="Sig_transdc_His_kin-like_C"/>
</dbReference>
<keyword evidence="11 19" id="KW-0067">ATP-binding</keyword>
<keyword evidence="7" id="KW-0808">Transferase</keyword>
<dbReference type="Pfam" id="PF16524">
    <property type="entry name" value="RisS_PPD"/>
    <property type="match status" value="1"/>
</dbReference>
<dbReference type="SMART" id="SM00388">
    <property type="entry name" value="HisKA"/>
    <property type="match status" value="1"/>
</dbReference>
<keyword evidence="9" id="KW-0547">Nucleotide-binding</keyword>